<organism evidence="2 3">
    <name type="scientific">Sutterella seckii</name>
    <dbReference type="NCBI Taxonomy" id="1944635"/>
    <lineage>
        <taxon>Bacteria</taxon>
        <taxon>Pseudomonadati</taxon>
        <taxon>Pseudomonadota</taxon>
        <taxon>Betaproteobacteria</taxon>
        <taxon>Burkholderiales</taxon>
        <taxon>Sutterellaceae</taxon>
        <taxon>Sutterella</taxon>
    </lineage>
</organism>
<dbReference type="Proteomes" id="UP000430564">
    <property type="component" value="Unassembled WGS sequence"/>
</dbReference>
<evidence type="ECO:0000256" key="1">
    <source>
        <dbReference type="SAM" id="SignalP"/>
    </source>
</evidence>
<dbReference type="GO" id="GO:0006974">
    <property type="term" value="P:DNA damage response"/>
    <property type="evidence" value="ECO:0007669"/>
    <property type="project" value="TreeGrafter"/>
</dbReference>
<accession>A0A6I1ERD0</accession>
<dbReference type="OrthoDB" id="9155075at2"/>
<gene>
    <name evidence="2" type="ORF">GBM95_03780</name>
</gene>
<reference evidence="2 3" key="1">
    <citation type="submission" date="2019-10" db="EMBL/GenBank/DDBJ databases">
        <title>Genome diversity of Sutterella seckii.</title>
        <authorList>
            <person name="Chaplin A.V."/>
            <person name="Sokolova S.R."/>
            <person name="Mosin K.A."/>
            <person name="Ivanova E.L."/>
            <person name="Kochetkova T.O."/>
            <person name="Goltsov A.Y."/>
            <person name="Trofimov D.Y."/>
            <person name="Efimov B.A."/>
        </authorList>
    </citation>
    <scope>NUCLEOTIDE SEQUENCE [LARGE SCALE GENOMIC DNA]</scope>
    <source>
        <strain evidence="2 3">ASD393</strain>
    </source>
</reference>
<sequence>MQKEMKMSPKSAATRTILAAALCTGALALGFSDAAIAMPRVAEAGLVMNVAGEASKTLPNDEASLTFSIEAQTKDSAAATEEVVKAGNAAIEALKVFGDKIDVRTTDFSTWPVMTKAKEGEVSQIGAWSARQSIRVTVRDIALSSKVMEAAGKTMKFDGVSFSVSRPVRQAATDALLSEAIRNASDRAVIAAKSLGLGEKNVRIEGIQVSGASGPAPRYYAQPQVLMARASMNDAAPVVSSGTADVALTVTLTVRITP</sequence>
<feature type="chain" id="PRO_5026109672" evidence="1">
    <location>
        <begin position="29"/>
        <end position="258"/>
    </location>
</feature>
<dbReference type="PANTHER" id="PTHR34387:SF2">
    <property type="entry name" value="SLR1258 PROTEIN"/>
    <property type="match status" value="1"/>
</dbReference>
<evidence type="ECO:0000313" key="2">
    <source>
        <dbReference type="EMBL" id="KAB7661931.1"/>
    </source>
</evidence>
<evidence type="ECO:0000313" key="3">
    <source>
        <dbReference type="Proteomes" id="UP000430564"/>
    </source>
</evidence>
<name>A0A6I1ERD0_9BURK</name>
<comment type="caution">
    <text evidence="2">The sequence shown here is derived from an EMBL/GenBank/DDBJ whole genome shotgun (WGS) entry which is preliminary data.</text>
</comment>
<protein>
    <submittedName>
        <fullName evidence="2">DUF541 domain-containing protein</fullName>
    </submittedName>
</protein>
<dbReference type="Gene3D" id="3.30.110.170">
    <property type="entry name" value="Protein of unknown function (DUF541), domain 1"/>
    <property type="match status" value="1"/>
</dbReference>
<dbReference type="AlphaFoldDB" id="A0A6I1ERD0"/>
<dbReference type="PANTHER" id="PTHR34387">
    <property type="entry name" value="SLR1258 PROTEIN"/>
    <property type="match status" value="1"/>
</dbReference>
<dbReference type="Pfam" id="PF04402">
    <property type="entry name" value="SIMPL"/>
    <property type="match status" value="1"/>
</dbReference>
<proteinExistence type="predicted"/>
<dbReference type="Gene3D" id="3.30.70.2970">
    <property type="entry name" value="Protein of unknown function (DUF541), domain 2"/>
    <property type="match status" value="1"/>
</dbReference>
<feature type="signal peptide" evidence="1">
    <location>
        <begin position="1"/>
        <end position="28"/>
    </location>
</feature>
<dbReference type="InterPro" id="IPR007497">
    <property type="entry name" value="SIMPL/DUF541"/>
</dbReference>
<keyword evidence="1" id="KW-0732">Signal</keyword>
<dbReference type="InterPro" id="IPR052022">
    <property type="entry name" value="26kDa_periplasmic_antigen"/>
</dbReference>
<dbReference type="EMBL" id="WEHX01000013">
    <property type="protein sequence ID" value="KAB7661931.1"/>
    <property type="molecule type" value="Genomic_DNA"/>
</dbReference>